<comment type="function">
    <text evidence="1 7">May be involved in both secretory and endocytic intracellular trafficking in the endosomal/prevacuolar compartments.</text>
</comment>
<evidence type="ECO:0000256" key="7">
    <source>
        <dbReference type="RuleBase" id="RU363107"/>
    </source>
</evidence>
<evidence type="ECO:0000256" key="6">
    <source>
        <dbReference type="ARBA" id="ARBA00023136"/>
    </source>
</evidence>
<feature type="transmembrane region" description="Helical" evidence="7">
    <location>
        <begin position="125"/>
        <end position="146"/>
    </location>
</feature>
<evidence type="ECO:0000256" key="4">
    <source>
        <dbReference type="ARBA" id="ARBA00022692"/>
    </source>
</evidence>
<evidence type="ECO:0000313" key="9">
    <source>
        <dbReference type="Proteomes" id="UP000238479"/>
    </source>
</evidence>
<evidence type="ECO:0000256" key="1">
    <source>
        <dbReference type="ARBA" id="ARBA00002501"/>
    </source>
</evidence>
<reference evidence="8 9" key="1">
    <citation type="journal article" date="2018" name="Nat. Genet.">
        <title>The Rosa genome provides new insights in the design of modern roses.</title>
        <authorList>
            <person name="Bendahmane M."/>
        </authorList>
    </citation>
    <scope>NUCLEOTIDE SEQUENCE [LARGE SCALE GENOMIC DNA]</scope>
    <source>
        <strain evidence="9">cv. Old Blush</strain>
    </source>
</reference>
<keyword evidence="7" id="KW-0813">Transport</keyword>
<dbReference type="GO" id="GO:0005783">
    <property type="term" value="C:endoplasmic reticulum"/>
    <property type="evidence" value="ECO:0007669"/>
    <property type="project" value="EnsemblPlants"/>
</dbReference>
<dbReference type="AlphaFoldDB" id="A0A2P6QQ31"/>
<accession>A0A2P6QQ31</accession>
<evidence type="ECO:0000256" key="5">
    <source>
        <dbReference type="ARBA" id="ARBA00022989"/>
    </source>
</evidence>
<dbReference type="EMBL" id="PDCK01000042">
    <property type="protein sequence ID" value="PRQ36285.1"/>
    <property type="molecule type" value="Genomic_DNA"/>
</dbReference>
<feature type="transmembrane region" description="Helical" evidence="7">
    <location>
        <begin position="56"/>
        <end position="89"/>
    </location>
</feature>
<dbReference type="PANTHER" id="PTHR19317">
    <property type="entry name" value="PRENYLATED RAB ACCEPTOR 1-RELATED"/>
    <property type="match status" value="1"/>
</dbReference>
<dbReference type="Gramene" id="PRQ36285">
    <property type="protein sequence ID" value="PRQ36285"/>
    <property type="gene ID" value="RchiOBHm_Chr4g0389731"/>
</dbReference>
<evidence type="ECO:0000256" key="2">
    <source>
        <dbReference type="ARBA" id="ARBA00004127"/>
    </source>
</evidence>
<evidence type="ECO:0000256" key="3">
    <source>
        <dbReference type="ARBA" id="ARBA00006483"/>
    </source>
</evidence>
<keyword evidence="9" id="KW-1185">Reference proteome</keyword>
<keyword evidence="6 7" id="KW-0472">Membrane</keyword>
<keyword evidence="5 7" id="KW-1133">Transmembrane helix</keyword>
<name>A0A2P6QQ31_ROSCH</name>
<proteinExistence type="inferred from homology"/>
<comment type="similarity">
    <text evidence="3 7">Belongs to the PRA1 family.</text>
</comment>
<evidence type="ECO:0000313" key="8">
    <source>
        <dbReference type="EMBL" id="PRQ36285.1"/>
    </source>
</evidence>
<gene>
    <name evidence="8" type="ORF">RchiOBHm_Chr4g0389731</name>
</gene>
<dbReference type="OMA" id="CFFIDDR"/>
<sequence>MSTGIVTRFKEAGQSAMSAHRPLSEFADPTALSLPSNLSDATTRLFQNLTHFRSNYAMVLLVVLFLSLIYHPVSIIVFLIVFAAWVFFYFSRDDELVVFGFPVGDRVVMAVLGVVTVVALVLTHVWLNVVVSGVVGVVLVCLHAVFRGTEDLVMEDKESPYGALLQDDADPSGNYTIM</sequence>
<dbReference type="STRING" id="74649.A0A2P6QQ31"/>
<comment type="subcellular location">
    <subcellularLocation>
        <location evidence="2">Endomembrane system</location>
        <topology evidence="2">Multi-pass membrane protein</topology>
    </subcellularLocation>
    <subcellularLocation>
        <location evidence="7">Membrane</location>
        <topology evidence="7">Multi-pass membrane protein</topology>
    </subcellularLocation>
</comment>
<protein>
    <recommendedName>
        <fullName evidence="7">PRA1 family protein</fullName>
    </recommendedName>
</protein>
<dbReference type="PANTHER" id="PTHR19317:SF81">
    <property type="entry name" value="PRA1 FAMILY PROTEIN D"/>
    <property type="match status" value="1"/>
</dbReference>
<comment type="caution">
    <text evidence="8">The sequence shown here is derived from an EMBL/GenBank/DDBJ whole genome shotgun (WGS) entry which is preliminary data.</text>
</comment>
<feature type="transmembrane region" description="Helical" evidence="7">
    <location>
        <begin position="96"/>
        <end position="119"/>
    </location>
</feature>
<keyword evidence="4 7" id="KW-0812">Transmembrane</keyword>
<dbReference type="InterPro" id="IPR004895">
    <property type="entry name" value="Prenylated_rab_accept_PRA1"/>
</dbReference>
<dbReference type="GO" id="GO:0016020">
    <property type="term" value="C:membrane"/>
    <property type="evidence" value="ECO:0007669"/>
    <property type="project" value="UniProtKB-SubCell"/>
</dbReference>
<dbReference type="GO" id="GO:0005794">
    <property type="term" value="C:Golgi apparatus"/>
    <property type="evidence" value="ECO:0007669"/>
    <property type="project" value="TreeGrafter"/>
</dbReference>
<dbReference type="OrthoDB" id="63113at2759"/>
<dbReference type="GO" id="GO:0016192">
    <property type="term" value="P:vesicle-mediated transport"/>
    <property type="evidence" value="ECO:0007669"/>
    <property type="project" value="EnsemblPlants"/>
</dbReference>
<dbReference type="Pfam" id="PF03208">
    <property type="entry name" value="PRA1"/>
    <property type="match status" value="1"/>
</dbReference>
<dbReference type="Proteomes" id="UP000238479">
    <property type="component" value="Chromosome 4"/>
</dbReference>
<organism evidence="8 9">
    <name type="scientific">Rosa chinensis</name>
    <name type="common">China rose</name>
    <dbReference type="NCBI Taxonomy" id="74649"/>
    <lineage>
        <taxon>Eukaryota</taxon>
        <taxon>Viridiplantae</taxon>
        <taxon>Streptophyta</taxon>
        <taxon>Embryophyta</taxon>
        <taxon>Tracheophyta</taxon>
        <taxon>Spermatophyta</taxon>
        <taxon>Magnoliopsida</taxon>
        <taxon>eudicotyledons</taxon>
        <taxon>Gunneridae</taxon>
        <taxon>Pentapetalae</taxon>
        <taxon>rosids</taxon>
        <taxon>fabids</taxon>
        <taxon>Rosales</taxon>
        <taxon>Rosaceae</taxon>
        <taxon>Rosoideae</taxon>
        <taxon>Rosoideae incertae sedis</taxon>
        <taxon>Rosa</taxon>
    </lineage>
</organism>